<dbReference type="InterPro" id="IPR050833">
    <property type="entry name" value="Poly_Biosynth_Transport"/>
</dbReference>
<feature type="transmembrane region" description="Helical" evidence="6">
    <location>
        <begin position="192"/>
        <end position="212"/>
    </location>
</feature>
<feature type="transmembrane region" description="Helical" evidence="6">
    <location>
        <begin position="96"/>
        <end position="117"/>
    </location>
</feature>
<evidence type="ECO:0000256" key="2">
    <source>
        <dbReference type="ARBA" id="ARBA00022475"/>
    </source>
</evidence>
<comment type="subcellular location">
    <subcellularLocation>
        <location evidence="1">Cell membrane</location>
        <topology evidence="1">Multi-pass membrane protein</topology>
    </subcellularLocation>
</comment>
<gene>
    <name evidence="7" type="ORF">COU90_02020</name>
</gene>
<feature type="transmembrane region" description="Helical" evidence="6">
    <location>
        <begin position="384"/>
        <end position="405"/>
    </location>
</feature>
<reference evidence="8" key="1">
    <citation type="submission" date="2017-09" db="EMBL/GenBank/DDBJ databases">
        <title>Depth-based differentiation of microbial function through sediment-hosted aquifers and enrichment of novel symbionts in the deep terrestrial subsurface.</title>
        <authorList>
            <person name="Probst A.J."/>
            <person name="Ladd B."/>
            <person name="Jarett J.K."/>
            <person name="Geller-Mcgrath D.E."/>
            <person name="Sieber C.M.K."/>
            <person name="Emerson J.B."/>
            <person name="Anantharaman K."/>
            <person name="Thomas B.C."/>
            <person name="Malmstrom R."/>
            <person name="Stieglmeier M."/>
            <person name="Klingl A."/>
            <person name="Woyke T."/>
            <person name="Ryan C.M."/>
            <person name="Banfield J.F."/>
        </authorList>
    </citation>
    <scope>NUCLEOTIDE SEQUENCE [LARGE SCALE GENOMIC DNA]</scope>
</reference>
<dbReference type="Pfam" id="PF01943">
    <property type="entry name" value="Polysacc_synt"/>
    <property type="match status" value="1"/>
</dbReference>
<evidence type="ECO:0000256" key="1">
    <source>
        <dbReference type="ARBA" id="ARBA00004651"/>
    </source>
</evidence>
<evidence type="ECO:0000313" key="7">
    <source>
        <dbReference type="EMBL" id="PJE64594.1"/>
    </source>
</evidence>
<feature type="transmembrane region" description="Helical" evidence="6">
    <location>
        <begin position="311"/>
        <end position="330"/>
    </location>
</feature>
<dbReference type="AlphaFoldDB" id="A0A2M8KXD4"/>
<protein>
    <recommendedName>
        <fullName evidence="9">Polysaccharide biosynthesis protein C-terminal domain-containing protein</fullName>
    </recommendedName>
</protein>
<evidence type="ECO:0000313" key="8">
    <source>
        <dbReference type="Proteomes" id="UP000229098"/>
    </source>
</evidence>
<feature type="transmembrane region" description="Helical" evidence="6">
    <location>
        <begin position="56"/>
        <end position="76"/>
    </location>
</feature>
<accession>A0A2M8KXD4</accession>
<organism evidence="7 8">
    <name type="scientific">Candidatus Ryanbacteria bacterium CG10_big_fil_rev_8_21_14_0_10_43_42</name>
    <dbReference type="NCBI Taxonomy" id="1974864"/>
    <lineage>
        <taxon>Bacteria</taxon>
        <taxon>Candidatus Ryaniibacteriota</taxon>
    </lineage>
</organism>
<dbReference type="EMBL" id="PFEF01000005">
    <property type="protein sequence ID" value="PJE64594.1"/>
    <property type="molecule type" value="Genomic_DNA"/>
</dbReference>
<comment type="caution">
    <text evidence="7">The sequence shown here is derived from an EMBL/GenBank/DDBJ whole genome shotgun (WGS) entry which is preliminary data.</text>
</comment>
<feature type="transmembrane region" description="Helical" evidence="6">
    <location>
        <begin position="342"/>
        <end position="363"/>
    </location>
</feature>
<feature type="transmembrane region" description="Helical" evidence="6">
    <location>
        <begin position="158"/>
        <end position="180"/>
    </location>
</feature>
<evidence type="ECO:0000256" key="6">
    <source>
        <dbReference type="SAM" id="Phobius"/>
    </source>
</evidence>
<keyword evidence="5 6" id="KW-0472">Membrane</keyword>
<feature type="transmembrane region" description="Helical" evidence="6">
    <location>
        <begin position="23"/>
        <end position="44"/>
    </location>
</feature>
<keyword evidence="3 6" id="KW-0812">Transmembrane</keyword>
<evidence type="ECO:0008006" key="9">
    <source>
        <dbReference type="Google" id="ProtNLM"/>
    </source>
</evidence>
<evidence type="ECO:0000256" key="3">
    <source>
        <dbReference type="ARBA" id="ARBA00022692"/>
    </source>
</evidence>
<dbReference type="PANTHER" id="PTHR30250:SF11">
    <property type="entry name" value="O-ANTIGEN TRANSPORTER-RELATED"/>
    <property type="match status" value="1"/>
</dbReference>
<proteinExistence type="predicted"/>
<dbReference type="Proteomes" id="UP000229098">
    <property type="component" value="Unassembled WGS sequence"/>
</dbReference>
<evidence type="ECO:0000256" key="4">
    <source>
        <dbReference type="ARBA" id="ARBA00022989"/>
    </source>
</evidence>
<evidence type="ECO:0000256" key="5">
    <source>
        <dbReference type="ARBA" id="ARBA00023136"/>
    </source>
</evidence>
<keyword evidence="2" id="KW-1003">Cell membrane</keyword>
<dbReference type="InterPro" id="IPR002797">
    <property type="entry name" value="Polysacc_synth"/>
</dbReference>
<feature type="transmembrane region" description="Helical" evidence="6">
    <location>
        <begin position="123"/>
        <end position="146"/>
    </location>
</feature>
<dbReference type="PANTHER" id="PTHR30250">
    <property type="entry name" value="PST FAMILY PREDICTED COLANIC ACID TRANSPORTER"/>
    <property type="match status" value="1"/>
</dbReference>
<dbReference type="GO" id="GO:0005886">
    <property type="term" value="C:plasma membrane"/>
    <property type="evidence" value="ECO:0007669"/>
    <property type="project" value="UniProtKB-SubCell"/>
</dbReference>
<name>A0A2M8KXD4_9BACT</name>
<keyword evidence="4 6" id="KW-1133">Transmembrane helix</keyword>
<sequence length="422" mass="47067">MDRITKPIERFLRTDTSYIFQNSAWLSVANIVQTIIALGLSIIFARYLTKDLYGDYRYILSIIGMLGVFALPGVSLALTRSVARGFAGTFRESARIIFLSTFLITLGGFSTALYFFLQGNIPLAESLLVIALAAPFIDGLGTWRAYLDGRKEFRKKTFLNIAGYLFYGILIASAVGTFYIHELSHTEGLFLLIGAYAIGYAIPNIISFLLTLRTTPVTEENDPASLRYGLHLSLLDIPSTIASHIDSFLLFTYLGPSAVAVYAFAIVPVQRLRGFLDIIPNIAFPKIVGKMDNPAEWDTFKQTITRRTYRAVTITTLIVLTYVLVAPLLFNILFPRYTESVLLSQIFALSLVLYPFNIFGVILKAEGTIKNVYAFKILSPVIKIVAVFALIPWFGIWGAIIGHILGRSINQLLGFIIFKFKE</sequence>